<keyword evidence="2" id="KW-1133">Transmembrane helix</keyword>
<keyword evidence="2" id="KW-0472">Membrane</keyword>
<keyword evidence="2" id="KW-0812">Transmembrane</keyword>
<dbReference type="EMBL" id="CP020814">
    <property type="protein sequence ID" value="ARK28813.1"/>
    <property type="molecule type" value="Genomic_DNA"/>
</dbReference>
<reference evidence="3 4" key="1">
    <citation type="submission" date="2017-04" db="EMBL/GenBank/DDBJ databases">
        <title>Bacillus krulwichiae AM31D Genome sequencing and assembly.</title>
        <authorList>
            <person name="Krulwich T.A."/>
            <person name="Anastor L."/>
            <person name="Ehrlich R."/>
            <person name="Ehrlich G.D."/>
            <person name="Janto B."/>
        </authorList>
    </citation>
    <scope>NUCLEOTIDE SEQUENCE [LARGE SCALE GENOMIC DNA]</scope>
    <source>
        <strain evidence="3 4">AM31D</strain>
    </source>
</reference>
<dbReference type="KEGG" id="bkw:BkAM31D_02515"/>
<evidence type="ECO:0000256" key="1">
    <source>
        <dbReference type="SAM" id="Coils"/>
    </source>
</evidence>
<name>A0A1X9M9G3_9BACI</name>
<dbReference type="STRING" id="199441.BkAM31D_02515"/>
<keyword evidence="4" id="KW-1185">Reference proteome</keyword>
<gene>
    <name evidence="3" type="ORF">BkAM31D_02515</name>
</gene>
<keyword evidence="1" id="KW-0175">Coiled coil</keyword>
<sequence length="137" mass="16304">MLIYPVNTEEKFIESIFRVLARALFYFDEFRGDVVEYQIASEIATSQAVWAILCIVLAAYFIRETRKEKAESETRLLMMHEEQRKESAQREKNLMEHLKRSNASQEKTSETLEQIQFSLTSLENRMDRVEKHYTERS</sequence>
<dbReference type="AlphaFoldDB" id="A0A1X9M9G3"/>
<feature type="coiled-coil region" evidence="1">
    <location>
        <begin position="78"/>
        <end position="132"/>
    </location>
</feature>
<feature type="transmembrane region" description="Helical" evidence="2">
    <location>
        <begin position="43"/>
        <end position="62"/>
    </location>
</feature>
<accession>A0A1X9M9G3</accession>
<evidence type="ECO:0000313" key="4">
    <source>
        <dbReference type="Proteomes" id="UP000193006"/>
    </source>
</evidence>
<organism evidence="3 4">
    <name type="scientific">Halalkalibacter krulwichiae</name>
    <dbReference type="NCBI Taxonomy" id="199441"/>
    <lineage>
        <taxon>Bacteria</taxon>
        <taxon>Bacillati</taxon>
        <taxon>Bacillota</taxon>
        <taxon>Bacilli</taxon>
        <taxon>Bacillales</taxon>
        <taxon>Bacillaceae</taxon>
        <taxon>Halalkalibacter</taxon>
    </lineage>
</organism>
<protein>
    <submittedName>
        <fullName evidence="3">Uncharacterized protein</fullName>
    </submittedName>
</protein>
<evidence type="ECO:0000313" key="3">
    <source>
        <dbReference type="EMBL" id="ARK28813.1"/>
    </source>
</evidence>
<dbReference type="Proteomes" id="UP000193006">
    <property type="component" value="Chromosome"/>
</dbReference>
<evidence type="ECO:0000256" key="2">
    <source>
        <dbReference type="SAM" id="Phobius"/>
    </source>
</evidence>
<proteinExistence type="predicted"/>